<evidence type="ECO:0000313" key="2">
    <source>
        <dbReference type="EMBL" id="POR45218.1"/>
    </source>
</evidence>
<dbReference type="Pfam" id="PF06445">
    <property type="entry name" value="GyrI-like"/>
    <property type="match status" value="1"/>
</dbReference>
<gene>
    <name evidence="2" type="ORF">B0G62_1386</name>
</gene>
<dbReference type="InterPro" id="IPR029442">
    <property type="entry name" value="GyrI-like"/>
</dbReference>
<dbReference type="InterPro" id="IPR010499">
    <property type="entry name" value="AraC_E-bd"/>
</dbReference>
<dbReference type="SUPFAM" id="SSF55136">
    <property type="entry name" value="Probable bacterial effector-binding domain"/>
    <property type="match status" value="1"/>
</dbReference>
<keyword evidence="3" id="KW-1185">Reference proteome</keyword>
<evidence type="ECO:0000259" key="1">
    <source>
        <dbReference type="SMART" id="SM00871"/>
    </source>
</evidence>
<dbReference type="OrthoDB" id="282744at2"/>
<dbReference type="PANTHER" id="PTHR40055">
    <property type="entry name" value="TRANSCRIPTIONAL REGULATOR YGIV-RELATED"/>
    <property type="match status" value="1"/>
</dbReference>
<dbReference type="RefSeq" id="WP_103707901.1">
    <property type="nucleotide sequence ID" value="NZ_PQGA01000038.1"/>
</dbReference>
<protein>
    <submittedName>
        <fullName evidence="2">AraC family transcriptional regulator</fullName>
    </submittedName>
</protein>
<name>A0A2S4LS21_9BURK</name>
<dbReference type="InterPro" id="IPR050908">
    <property type="entry name" value="SmbC-like"/>
</dbReference>
<comment type="caution">
    <text evidence="2">The sequence shown here is derived from an EMBL/GenBank/DDBJ whole genome shotgun (WGS) entry which is preliminary data.</text>
</comment>
<evidence type="ECO:0000313" key="3">
    <source>
        <dbReference type="Proteomes" id="UP000237381"/>
    </source>
</evidence>
<reference evidence="2 3" key="1">
    <citation type="submission" date="2018-01" db="EMBL/GenBank/DDBJ databases">
        <title>Genomic Encyclopedia of Type Strains, Phase III (KMG-III): the genomes of soil and plant-associated and newly described type strains.</title>
        <authorList>
            <person name="Whitman W."/>
        </authorList>
    </citation>
    <scope>NUCLEOTIDE SEQUENCE [LARGE SCALE GENOMIC DNA]</scope>
    <source>
        <strain evidence="2 3">JCM 18070</strain>
    </source>
</reference>
<dbReference type="InterPro" id="IPR011256">
    <property type="entry name" value="Reg_factor_effector_dom_sf"/>
</dbReference>
<dbReference type="AlphaFoldDB" id="A0A2S4LS21"/>
<dbReference type="Proteomes" id="UP000237381">
    <property type="component" value="Unassembled WGS sequence"/>
</dbReference>
<dbReference type="PANTHER" id="PTHR40055:SF1">
    <property type="entry name" value="TRANSCRIPTIONAL REGULATOR YGIV-RELATED"/>
    <property type="match status" value="1"/>
</dbReference>
<dbReference type="Gene3D" id="3.20.80.10">
    <property type="entry name" value="Regulatory factor, effector binding domain"/>
    <property type="match status" value="1"/>
</dbReference>
<accession>A0A2S4LS21</accession>
<dbReference type="SMART" id="SM00871">
    <property type="entry name" value="AraC_E_bind"/>
    <property type="match status" value="1"/>
</dbReference>
<dbReference type="EMBL" id="PQGA01000038">
    <property type="protein sequence ID" value="POR45218.1"/>
    <property type="molecule type" value="Genomic_DNA"/>
</dbReference>
<sequence length="159" mass="17716">MQDRDVKLVNLEPMDLLAVGHVGPYMKIGDAFYTLAQWLSERNVRTAGAKMVGIYYDDPNTVEASRLRSKAALHLAEETDVEVISPVEQVQLRGGAHAVVLHVGPYQGLQAAWTWFYNEGLQKLGRQPDFSAPSFEVYLNTPDEAAPEDLKTELYIPLA</sequence>
<feature type="domain" description="AraC effector-binding" evidence="1">
    <location>
        <begin position="4"/>
        <end position="159"/>
    </location>
</feature>
<proteinExistence type="predicted"/>
<organism evidence="2 3">
    <name type="scientific">Paraburkholderia eburnea</name>
    <dbReference type="NCBI Taxonomy" id="1189126"/>
    <lineage>
        <taxon>Bacteria</taxon>
        <taxon>Pseudomonadati</taxon>
        <taxon>Pseudomonadota</taxon>
        <taxon>Betaproteobacteria</taxon>
        <taxon>Burkholderiales</taxon>
        <taxon>Burkholderiaceae</taxon>
        <taxon>Paraburkholderia</taxon>
    </lineage>
</organism>